<dbReference type="GO" id="GO:0005524">
    <property type="term" value="F:ATP binding"/>
    <property type="evidence" value="ECO:0007669"/>
    <property type="project" value="UniProtKB-KW"/>
</dbReference>
<evidence type="ECO:0000313" key="5">
    <source>
        <dbReference type="Proteomes" id="UP000013520"/>
    </source>
</evidence>
<accession>R4KLB8</accession>
<dbReference type="InterPro" id="IPR027417">
    <property type="entry name" value="P-loop_NTPase"/>
</dbReference>
<dbReference type="PROSITE" id="PS50893">
    <property type="entry name" value="ABC_TRANSPORTER_2"/>
    <property type="match status" value="1"/>
</dbReference>
<dbReference type="PANTHER" id="PTHR43038:SF3">
    <property type="entry name" value="ABC TRANSPORTER G FAMILY MEMBER 20 ISOFORM X1"/>
    <property type="match status" value="1"/>
</dbReference>
<proteinExistence type="predicted"/>
<name>R4KLB8_9FIRM</name>
<evidence type="ECO:0000256" key="2">
    <source>
        <dbReference type="ARBA" id="ARBA00022840"/>
    </source>
</evidence>
<organism evidence="4 5">
    <name type="scientific">Desulfoscipio gibsoniae DSM 7213</name>
    <dbReference type="NCBI Taxonomy" id="767817"/>
    <lineage>
        <taxon>Bacteria</taxon>
        <taxon>Bacillati</taxon>
        <taxon>Bacillota</taxon>
        <taxon>Clostridia</taxon>
        <taxon>Eubacteriales</taxon>
        <taxon>Desulfallaceae</taxon>
        <taxon>Desulfoscipio</taxon>
    </lineage>
</organism>
<dbReference type="HOGENOM" id="CLU_000604_1_2_9"/>
<reference evidence="4 5" key="1">
    <citation type="submission" date="2012-01" db="EMBL/GenBank/DDBJ databases">
        <title>Complete sequence of Desulfotomaculum gibsoniae DSM 7213.</title>
        <authorList>
            <consortium name="US DOE Joint Genome Institute"/>
            <person name="Lucas S."/>
            <person name="Han J."/>
            <person name="Lapidus A."/>
            <person name="Cheng J.-F."/>
            <person name="Goodwin L."/>
            <person name="Pitluck S."/>
            <person name="Peters L."/>
            <person name="Ovchinnikova G."/>
            <person name="Teshima H."/>
            <person name="Detter J.C."/>
            <person name="Han C."/>
            <person name="Tapia R."/>
            <person name="Land M."/>
            <person name="Hauser L."/>
            <person name="Kyrpides N."/>
            <person name="Ivanova N."/>
            <person name="Pagani I."/>
            <person name="Parshina S."/>
            <person name="Plugge C."/>
            <person name="Muyzer G."/>
            <person name="Kuever J."/>
            <person name="Ivanova A."/>
            <person name="Nazina T."/>
            <person name="Klenk H.-P."/>
            <person name="Brambilla E."/>
            <person name="Spring S."/>
            <person name="Stams A.F."/>
            <person name="Woyke T."/>
        </authorList>
    </citation>
    <scope>NUCLEOTIDE SEQUENCE [LARGE SCALE GENOMIC DNA]</scope>
    <source>
        <strain evidence="4 5">DSM 7213</strain>
    </source>
</reference>
<dbReference type="AlphaFoldDB" id="R4KLB8"/>
<evidence type="ECO:0000313" key="4">
    <source>
        <dbReference type="EMBL" id="AGL00431.1"/>
    </source>
</evidence>
<evidence type="ECO:0000256" key="1">
    <source>
        <dbReference type="ARBA" id="ARBA00022741"/>
    </source>
</evidence>
<dbReference type="PANTHER" id="PTHR43038">
    <property type="entry name" value="ATP-BINDING CASSETTE, SUB-FAMILY H, MEMBER 1"/>
    <property type="match status" value="1"/>
</dbReference>
<dbReference type="InterPro" id="IPR003593">
    <property type="entry name" value="AAA+_ATPase"/>
</dbReference>
<keyword evidence="1" id="KW-0547">Nucleotide-binding</keyword>
<dbReference type="SMART" id="SM00382">
    <property type="entry name" value="AAA"/>
    <property type="match status" value="1"/>
</dbReference>
<keyword evidence="2" id="KW-0067">ATP-binding</keyword>
<dbReference type="Gene3D" id="3.40.50.300">
    <property type="entry name" value="P-loop containing nucleotide triphosphate hydrolases"/>
    <property type="match status" value="1"/>
</dbReference>
<dbReference type="RefSeq" id="WP_006521085.1">
    <property type="nucleotide sequence ID" value="NC_021184.1"/>
</dbReference>
<dbReference type="SUPFAM" id="SSF52540">
    <property type="entry name" value="P-loop containing nucleoside triphosphate hydrolases"/>
    <property type="match status" value="1"/>
</dbReference>
<feature type="domain" description="ABC transporter" evidence="3">
    <location>
        <begin position="2"/>
        <end position="231"/>
    </location>
</feature>
<gene>
    <name evidence="4" type="ORF">Desgi_0883</name>
</gene>
<dbReference type="GO" id="GO:0016887">
    <property type="term" value="F:ATP hydrolysis activity"/>
    <property type="evidence" value="ECO:0007669"/>
    <property type="project" value="InterPro"/>
</dbReference>
<dbReference type="Proteomes" id="UP000013520">
    <property type="component" value="Chromosome"/>
</dbReference>
<dbReference type="InterPro" id="IPR003439">
    <property type="entry name" value="ABC_transporter-like_ATP-bd"/>
</dbReference>
<dbReference type="CDD" id="cd03230">
    <property type="entry name" value="ABC_DR_subfamily_A"/>
    <property type="match status" value="1"/>
</dbReference>
<evidence type="ECO:0000259" key="3">
    <source>
        <dbReference type="PROSITE" id="PS50893"/>
    </source>
</evidence>
<dbReference type="STRING" id="767817.Desgi_0883"/>
<dbReference type="KEGG" id="dgi:Desgi_0883"/>
<dbReference type="Pfam" id="PF00005">
    <property type="entry name" value="ABC_tran"/>
    <property type="match status" value="1"/>
</dbReference>
<dbReference type="EMBL" id="CP003273">
    <property type="protein sequence ID" value="AGL00431.1"/>
    <property type="molecule type" value="Genomic_DNA"/>
</dbReference>
<dbReference type="OrthoDB" id="9804819at2"/>
<protein>
    <submittedName>
        <fullName evidence="4">ABC-type multidrug transport system, ATPase component</fullName>
    </submittedName>
</protein>
<sequence>MIKTENLGKSFGPVTAVSEVNLSVTAGDIFGLVGPDGAGKTTMMRMICGLIVPDRGMVLLAGSTAEHGKRAQGAILGYMPQRFSLYGDLTVMENINFFGALYKINRATIKERAEEILNMTGLLRFKDRLADNLSGGMKQKLALTCALVTRPGLLVLDEPTYGVDPESRKEFWRILYSLNRQGMTIMVSTPYMDEAELCTKVAFMDRGRVVAADSPARLKSSFPYRVLEVWVDVRRPELFNGLPHVVDVSYYGDKYRVVVEDVQAARRAMEHRLKENGIAGGLRWVEINPTMEDVFIALAEKEVV</sequence>
<keyword evidence="5" id="KW-1185">Reference proteome</keyword>
<dbReference type="eggNOG" id="COG1131">
    <property type="taxonomic scope" value="Bacteria"/>
</dbReference>